<dbReference type="AlphaFoldDB" id="A0ABD0TWX2"/>
<proteinExistence type="predicted"/>
<accession>A0ABD0TWX2</accession>
<gene>
    <name evidence="1" type="ORF">M5K25_026284</name>
</gene>
<protein>
    <submittedName>
        <fullName evidence="1">Uncharacterized protein</fullName>
    </submittedName>
</protein>
<comment type="caution">
    <text evidence="1">The sequence shown here is derived from an EMBL/GenBank/DDBJ whole genome shotgun (WGS) entry which is preliminary data.</text>
</comment>
<reference evidence="1 2" key="1">
    <citation type="journal article" date="2024" name="Plant Biotechnol. J.">
        <title>Dendrobium thyrsiflorum genome and its molecular insights into genes involved in important horticultural traits.</title>
        <authorList>
            <person name="Chen B."/>
            <person name="Wang J.Y."/>
            <person name="Zheng P.J."/>
            <person name="Li K.L."/>
            <person name="Liang Y.M."/>
            <person name="Chen X.F."/>
            <person name="Zhang C."/>
            <person name="Zhao X."/>
            <person name="He X."/>
            <person name="Zhang G.Q."/>
            <person name="Liu Z.J."/>
            <person name="Xu Q."/>
        </authorList>
    </citation>
    <scope>NUCLEOTIDE SEQUENCE [LARGE SCALE GENOMIC DNA]</scope>
    <source>
        <strain evidence="1">GZMU011</strain>
    </source>
</reference>
<sequence length="122" mass="14584">MESETYSYCYPDEEQKREQLKSEEFMKVLDDTGQRTYVFFTIPSDGREPLFLWQRTAQSSSGREPLPSFPTFRQRQRTYVLFHPPGEGREPDTMLTYFTRKPPEMMGRNLKKKRRSSLWATL</sequence>
<organism evidence="1 2">
    <name type="scientific">Dendrobium thyrsiflorum</name>
    <name type="common">Pinecone-like raceme dendrobium</name>
    <name type="synonym">Orchid</name>
    <dbReference type="NCBI Taxonomy" id="117978"/>
    <lineage>
        <taxon>Eukaryota</taxon>
        <taxon>Viridiplantae</taxon>
        <taxon>Streptophyta</taxon>
        <taxon>Embryophyta</taxon>
        <taxon>Tracheophyta</taxon>
        <taxon>Spermatophyta</taxon>
        <taxon>Magnoliopsida</taxon>
        <taxon>Liliopsida</taxon>
        <taxon>Asparagales</taxon>
        <taxon>Orchidaceae</taxon>
        <taxon>Epidendroideae</taxon>
        <taxon>Malaxideae</taxon>
        <taxon>Dendrobiinae</taxon>
        <taxon>Dendrobium</taxon>
    </lineage>
</organism>
<keyword evidence="2" id="KW-1185">Reference proteome</keyword>
<dbReference type="EMBL" id="JANQDX010000019">
    <property type="protein sequence ID" value="KAL0904206.1"/>
    <property type="molecule type" value="Genomic_DNA"/>
</dbReference>
<evidence type="ECO:0000313" key="1">
    <source>
        <dbReference type="EMBL" id="KAL0904206.1"/>
    </source>
</evidence>
<evidence type="ECO:0000313" key="2">
    <source>
        <dbReference type="Proteomes" id="UP001552299"/>
    </source>
</evidence>
<name>A0ABD0TWX2_DENTH</name>
<dbReference type="Proteomes" id="UP001552299">
    <property type="component" value="Unassembled WGS sequence"/>
</dbReference>